<keyword evidence="2" id="KW-0812">Transmembrane</keyword>
<evidence type="ECO:0000313" key="5">
    <source>
        <dbReference type="EMBL" id="KAA1422238.1"/>
    </source>
</evidence>
<evidence type="ECO:0000313" key="6">
    <source>
        <dbReference type="Proteomes" id="UP000307768"/>
    </source>
</evidence>
<dbReference type="InterPro" id="IPR024516">
    <property type="entry name" value="Mce_C"/>
</dbReference>
<sequence>MARTPALDRPGTVRTLGILMLALMIGAVYATYAVFTKQFSGDVPVTIRSENVGLQLNRNADVKLRGVIVGRVSEITSDAGAATIHLMIDPDFQPLIPSDVEALIVPKTLFGEKFVDLQPVSSSAGTPIESGDVIVQADLPAEVENLLIDLDPILTALNPADLSFTLTALSEALDGQGAAIGETLETLEGYLQKITPLAPRIVEDITLLGETAQTYADVMPEVGETLRNAVVTGNTLTARRAQLQALFVETAAFATTADAFLDRSGQDIITLSKQSRPTLELFAEYAPTIGCVLKGIDRLKPRIDSAFRDHRAHATVEFAARTPRAYTKADADALPPATGGPDALDPTCASLPGTSYDADTPAPGMSNALLEQLGISGPLGKTKPLVAPSAAVTPAGSQAEAEQIDALLATTLGVAPDEVPAVAQALAGPVLRGAEVTLG</sequence>
<comment type="caution">
    <text evidence="5">The sequence shown here is derived from an EMBL/GenBank/DDBJ whole genome shotgun (WGS) entry which is preliminary data.</text>
</comment>
<dbReference type="Pfam" id="PF02470">
    <property type="entry name" value="MlaD"/>
    <property type="match status" value="1"/>
</dbReference>
<feature type="domain" description="Mammalian cell entry C-terminal" evidence="4">
    <location>
        <begin position="126"/>
        <end position="340"/>
    </location>
</feature>
<feature type="domain" description="Mce/MlaD" evidence="3">
    <location>
        <begin position="43"/>
        <end position="119"/>
    </location>
</feature>
<dbReference type="InterPro" id="IPR052336">
    <property type="entry name" value="MlaD_Phospholipid_Transporter"/>
</dbReference>
<dbReference type="PANTHER" id="PTHR33371:SF19">
    <property type="entry name" value="MCE-FAMILY PROTEIN MCE4A"/>
    <property type="match status" value="1"/>
</dbReference>
<dbReference type="NCBIfam" id="TIGR00996">
    <property type="entry name" value="Mtu_fam_mce"/>
    <property type="match status" value="1"/>
</dbReference>
<gene>
    <name evidence="5" type="ORF">FE697_013825</name>
</gene>
<evidence type="ECO:0000256" key="2">
    <source>
        <dbReference type="SAM" id="Phobius"/>
    </source>
</evidence>
<evidence type="ECO:0000256" key="1">
    <source>
        <dbReference type="SAM" id="MobiDB-lite"/>
    </source>
</evidence>
<name>A0A5Q6RW31_9ACTN</name>
<dbReference type="InterPro" id="IPR005693">
    <property type="entry name" value="Mce"/>
</dbReference>
<dbReference type="Proteomes" id="UP000307768">
    <property type="component" value="Unassembled WGS sequence"/>
</dbReference>
<dbReference type="RefSeq" id="WP_149770195.1">
    <property type="nucleotide sequence ID" value="NZ_VDFQ02000004.1"/>
</dbReference>
<protein>
    <submittedName>
        <fullName evidence="5">MCE family protein</fullName>
    </submittedName>
</protein>
<dbReference type="PANTHER" id="PTHR33371">
    <property type="entry name" value="INTERMEMBRANE PHOSPHOLIPID TRANSPORT SYSTEM BINDING PROTEIN MLAD-RELATED"/>
    <property type="match status" value="1"/>
</dbReference>
<evidence type="ECO:0000259" key="4">
    <source>
        <dbReference type="Pfam" id="PF11887"/>
    </source>
</evidence>
<dbReference type="GO" id="GO:0051701">
    <property type="term" value="P:biological process involved in interaction with host"/>
    <property type="evidence" value="ECO:0007669"/>
    <property type="project" value="TreeGrafter"/>
</dbReference>
<dbReference type="AlphaFoldDB" id="A0A5Q6RW31"/>
<keyword evidence="2" id="KW-1133">Transmembrane helix</keyword>
<evidence type="ECO:0000259" key="3">
    <source>
        <dbReference type="Pfam" id="PF02470"/>
    </source>
</evidence>
<keyword evidence="2" id="KW-0472">Membrane</keyword>
<feature type="transmembrane region" description="Helical" evidence="2">
    <location>
        <begin position="12"/>
        <end position="35"/>
    </location>
</feature>
<reference evidence="5 6" key="1">
    <citation type="submission" date="2019-09" db="EMBL/GenBank/DDBJ databases">
        <title>Mumia zhuanghuii sp. nov. isolated from the intestinal contents of plateau pika (Ochotona curzoniae) in the Qinghai-Tibet plateau of China.</title>
        <authorList>
            <person name="Tian Z."/>
        </authorList>
    </citation>
    <scope>NUCLEOTIDE SEQUENCE [LARGE SCALE GENOMIC DNA]</scope>
    <source>
        <strain evidence="6">350</strain>
    </source>
</reference>
<dbReference type="InterPro" id="IPR003399">
    <property type="entry name" value="Mce/MlaD"/>
</dbReference>
<dbReference type="OrthoDB" id="3460188at2"/>
<proteinExistence type="predicted"/>
<dbReference type="Pfam" id="PF11887">
    <property type="entry name" value="Mce4_CUP1"/>
    <property type="match status" value="1"/>
</dbReference>
<dbReference type="GO" id="GO:0005576">
    <property type="term" value="C:extracellular region"/>
    <property type="evidence" value="ECO:0007669"/>
    <property type="project" value="TreeGrafter"/>
</dbReference>
<accession>A0A5Q6RW31</accession>
<feature type="region of interest" description="Disordered" evidence="1">
    <location>
        <begin position="333"/>
        <end position="354"/>
    </location>
</feature>
<organism evidence="5 6">
    <name type="scientific">Mumia zhuanghuii</name>
    <dbReference type="NCBI Taxonomy" id="2585211"/>
    <lineage>
        <taxon>Bacteria</taxon>
        <taxon>Bacillati</taxon>
        <taxon>Actinomycetota</taxon>
        <taxon>Actinomycetes</taxon>
        <taxon>Propionibacteriales</taxon>
        <taxon>Nocardioidaceae</taxon>
        <taxon>Mumia</taxon>
    </lineage>
</organism>
<dbReference type="EMBL" id="VDFQ02000004">
    <property type="protein sequence ID" value="KAA1422238.1"/>
    <property type="molecule type" value="Genomic_DNA"/>
</dbReference>